<feature type="domain" description="Pterin-binding" evidence="8">
    <location>
        <begin position="56"/>
        <end position="164"/>
    </location>
</feature>
<dbReference type="Gene3D" id="3.40.35.10">
    <property type="entry name" value="Phosphotransferase system, sorbose subfamily IIB component"/>
    <property type="match status" value="1"/>
</dbReference>
<evidence type="ECO:0000259" key="8">
    <source>
        <dbReference type="PROSITE" id="PS50972"/>
    </source>
</evidence>
<name>A0ABQ6XEZ6_PEDPE</name>
<feature type="domain" description="PTS EIIB type-4" evidence="9">
    <location>
        <begin position="1"/>
        <end position="164"/>
    </location>
</feature>
<comment type="subcellular location">
    <subcellularLocation>
        <location evidence="1">Cytoplasm</location>
    </subcellularLocation>
</comment>
<keyword evidence="2" id="KW-0813">Transport</keyword>
<keyword evidence="3" id="KW-0963">Cytoplasm</keyword>
<dbReference type="Proteomes" id="UP000472573">
    <property type="component" value="Unassembled WGS sequence"/>
</dbReference>
<evidence type="ECO:0000256" key="3">
    <source>
        <dbReference type="ARBA" id="ARBA00022490"/>
    </source>
</evidence>
<evidence type="ECO:0000256" key="1">
    <source>
        <dbReference type="ARBA" id="ARBA00004496"/>
    </source>
</evidence>
<evidence type="ECO:0000313" key="10">
    <source>
        <dbReference type="EMBL" id="KAF0412467.1"/>
    </source>
</evidence>
<evidence type="ECO:0000313" key="11">
    <source>
        <dbReference type="Proteomes" id="UP000472573"/>
    </source>
</evidence>
<dbReference type="InterPro" id="IPR036667">
    <property type="entry name" value="PTS_IIB_sorbose-sp_sf"/>
</dbReference>
<dbReference type="InterPro" id="IPR000489">
    <property type="entry name" value="Pterin-binding_dom"/>
</dbReference>
<comment type="caution">
    <text evidence="10">The sequence shown here is derived from an EMBL/GenBank/DDBJ whole genome shotgun (WGS) entry which is preliminary data.</text>
</comment>
<reference evidence="11" key="2">
    <citation type="submission" date="2020-03" db="EMBL/GenBank/DDBJ databases">
        <title>SpeciesPrimer: A bioinformatics pipeline dedicated to the design of qPCR primers for the quantification of bacterial species.</title>
        <authorList>
            <person name="Dreier M."/>
            <person name="Berthoud H."/>
            <person name="Shani N."/>
            <person name="Wechsler D."/>
            <person name="Junier P."/>
        </authorList>
    </citation>
    <scope>NUCLEOTIDE SEQUENCE [LARGE SCALE GENOMIC DNA]</scope>
    <source>
        <strain evidence="11">FAM13073</strain>
    </source>
</reference>
<evidence type="ECO:0000256" key="7">
    <source>
        <dbReference type="ARBA" id="ARBA00022777"/>
    </source>
</evidence>
<dbReference type="PROSITE" id="PS50972">
    <property type="entry name" value="PTERIN_BINDING"/>
    <property type="match status" value="1"/>
</dbReference>
<dbReference type="Pfam" id="PF03830">
    <property type="entry name" value="PTSIIB_sorb"/>
    <property type="match status" value="1"/>
</dbReference>
<keyword evidence="11" id="KW-1185">Reference proteome</keyword>
<keyword evidence="7" id="KW-0418">Kinase</keyword>
<keyword evidence="6" id="KW-0598">Phosphotransferase system</keyword>
<protein>
    <submittedName>
        <fullName evidence="10">PTS mannose/fructose/sorbose transporter subunit IIB</fullName>
    </submittedName>
</protein>
<dbReference type="RefSeq" id="WP_159276729.1">
    <property type="nucleotide sequence ID" value="NZ_WENB01000006.1"/>
</dbReference>
<evidence type="ECO:0000256" key="4">
    <source>
        <dbReference type="ARBA" id="ARBA00022597"/>
    </source>
</evidence>
<evidence type="ECO:0000256" key="5">
    <source>
        <dbReference type="ARBA" id="ARBA00022679"/>
    </source>
</evidence>
<reference evidence="10 11" key="1">
    <citation type="submission" date="2019-10" db="EMBL/GenBank/DDBJ databases">
        <authorList>
            <person name="Irmler S."/>
            <person name="Berthoud H."/>
            <person name="Roetschi A."/>
            <person name="Arias E."/>
            <person name="Shani N."/>
            <person name="Wuethrich D."/>
            <person name="Bruggmann R."/>
        </authorList>
    </citation>
    <scope>NUCLEOTIDE SEQUENCE [LARGE SCALE GENOMIC DNA]</scope>
    <source>
        <strain evidence="10 11">FAM13073</strain>
    </source>
</reference>
<dbReference type="SUPFAM" id="SSF52728">
    <property type="entry name" value="PTS IIb component"/>
    <property type="match status" value="1"/>
</dbReference>
<sequence>MILSLRVDERLIHGQIAMSWSKALNLQGIVVANDEAAIDDLQKMSLKMAAPNGVKAIILSVSDAINLLNDERSKKMRLMVITTTIKDALVVSDGINEKAEQVNIGNAGKMHPNGNEVTMTKEVRLIPEEIENLKELIEVYPDVFFQGTPNMEKHMGKDILKDIK</sequence>
<dbReference type="EMBL" id="WENB01000006">
    <property type="protein sequence ID" value="KAF0412467.1"/>
    <property type="molecule type" value="Genomic_DNA"/>
</dbReference>
<dbReference type="PROSITE" id="PS51101">
    <property type="entry name" value="PTS_EIIB_TYPE_4"/>
    <property type="match status" value="1"/>
</dbReference>
<evidence type="ECO:0000259" key="9">
    <source>
        <dbReference type="PROSITE" id="PS51101"/>
    </source>
</evidence>
<dbReference type="InterPro" id="IPR004720">
    <property type="entry name" value="PTS_IIB_sorbose-sp"/>
</dbReference>
<keyword evidence="4" id="KW-0762">Sugar transport</keyword>
<organism evidence="10 11">
    <name type="scientific">Pediococcus pentosaceus</name>
    <dbReference type="NCBI Taxonomy" id="1255"/>
    <lineage>
        <taxon>Bacteria</taxon>
        <taxon>Bacillati</taxon>
        <taxon>Bacillota</taxon>
        <taxon>Bacilli</taxon>
        <taxon>Lactobacillales</taxon>
        <taxon>Lactobacillaceae</taxon>
        <taxon>Pediococcus</taxon>
    </lineage>
</organism>
<evidence type="ECO:0000256" key="2">
    <source>
        <dbReference type="ARBA" id="ARBA00022448"/>
    </source>
</evidence>
<accession>A0ABQ6XEZ6</accession>
<proteinExistence type="predicted"/>
<gene>
    <name evidence="10" type="ORF">GBO79_09210</name>
</gene>
<evidence type="ECO:0000256" key="6">
    <source>
        <dbReference type="ARBA" id="ARBA00022683"/>
    </source>
</evidence>
<keyword evidence="5" id="KW-0808">Transferase</keyword>